<dbReference type="PROSITE" id="PS50198">
    <property type="entry name" value="PPIC_PPIASE_2"/>
    <property type="match status" value="1"/>
</dbReference>
<dbReference type="PANTHER" id="PTHR47245">
    <property type="entry name" value="PEPTIDYLPROLYL ISOMERASE"/>
    <property type="match status" value="1"/>
</dbReference>
<dbReference type="InterPro" id="IPR027304">
    <property type="entry name" value="Trigger_fact/SurA_dom_sf"/>
</dbReference>
<accession>A0A517TD23</accession>
<name>A0A517TD23_9PLAN</name>
<protein>
    <recommendedName>
        <fullName evidence="2">peptidylprolyl isomerase</fullName>
        <ecNumber evidence="2">5.2.1.8</ecNumber>
    </recommendedName>
</protein>
<reference evidence="10 11" key="1">
    <citation type="submission" date="2019-02" db="EMBL/GenBank/DDBJ databases">
        <title>Deep-cultivation of Planctomycetes and their phenomic and genomic characterization uncovers novel biology.</title>
        <authorList>
            <person name="Wiegand S."/>
            <person name="Jogler M."/>
            <person name="Boedeker C."/>
            <person name="Pinto D."/>
            <person name="Vollmers J."/>
            <person name="Rivas-Marin E."/>
            <person name="Kohn T."/>
            <person name="Peeters S.H."/>
            <person name="Heuer A."/>
            <person name="Rast P."/>
            <person name="Oberbeckmann S."/>
            <person name="Bunk B."/>
            <person name="Jeske O."/>
            <person name="Meyerdierks A."/>
            <person name="Storesund J.E."/>
            <person name="Kallscheuer N."/>
            <person name="Luecker S."/>
            <person name="Lage O.M."/>
            <person name="Pohl T."/>
            <person name="Merkel B.J."/>
            <person name="Hornburger P."/>
            <person name="Mueller R.-W."/>
            <person name="Bruemmer F."/>
            <person name="Labrenz M."/>
            <person name="Spormann A.M."/>
            <person name="Op den Camp H."/>
            <person name="Overmann J."/>
            <person name="Amann R."/>
            <person name="Jetten M.S.M."/>
            <person name="Mascher T."/>
            <person name="Medema M.H."/>
            <person name="Devos D.P."/>
            <person name="Kaster A.-K."/>
            <person name="Ovreas L."/>
            <person name="Rohde M."/>
            <person name="Galperin M.Y."/>
            <person name="Jogler C."/>
        </authorList>
    </citation>
    <scope>NUCLEOTIDE SEQUENCE [LARGE SCALE GENOMIC DNA]</scope>
    <source>
        <strain evidence="10 11">V22</strain>
    </source>
</reference>
<evidence type="ECO:0000259" key="9">
    <source>
        <dbReference type="PROSITE" id="PS50198"/>
    </source>
</evidence>
<comment type="catalytic activity">
    <reaction evidence="1">
        <text>[protein]-peptidylproline (omega=180) = [protein]-peptidylproline (omega=0)</text>
        <dbReference type="Rhea" id="RHEA:16237"/>
        <dbReference type="Rhea" id="RHEA-COMP:10747"/>
        <dbReference type="Rhea" id="RHEA-COMP:10748"/>
        <dbReference type="ChEBI" id="CHEBI:83833"/>
        <dbReference type="ChEBI" id="CHEBI:83834"/>
        <dbReference type="EC" id="5.2.1.8"/>
    </reaction>
</comment>
<evidence type="ECO:0000256" key="6">
    <source>
        <dbReference type="PROSITE-ProRule" id="PRU00278"/>
    </source>
</evidence>
<feature type="transmembrane region" description="Helical" evidence="8">
    <location>
        <begin position="31"/>
        <end position="52"/>
    </location>
</feature>
<dbReference type="PANTHER" id="PTHR47245:SF1">
    <property type="entry name" value="FOLDASE PROTEIN PRSA"/>
    <property type="match status" value="1"/>
</dbReference>
<proteinExistence type="predicted"/>
<dbReference type="InterPro" id="IPR000297">
    <property type="entry name" value="PPIase_PpiC"/>
</dbReference>
<dbReference type="KEGG" id="chya:V22_35400"/>
<keyword evidence="8" id="KW-1133">Transmembrane helix</keyword>
<evidence type="ECO:0000256" key="2">
    <source>
        <dbReference type="ARBA" id="ARBA00013194"/>
    </source>
</evidence>
<dbReference type="InterPro" id="IPR046357">
    <property type="entry name" value="PPIase_dom_sf"/>
</dbReference>
<keyword evidence="4 6" id="KW-0697">Rotamase</keyword>
<dbReference type="SUPFAM" id="SSF109998">
    <property type="entry name" value="Triger factor/SurA peptide-binding domain-like"/>
    <property type="match status" value="1"/>
</dbReference>
<evidence type="ECO:0000256" key="1">
    <source>
        <dbReference type="ARBA" id="ARBA00000971"/>
    </source>
</evidence>
<evidence type="ECO:0000313" key="10">
    <source>
        <dbReference type="EMBL" id="QDT66275.1"/>
    </source>
</evidence>
<dbReference type="AlphaFoldDB" id="A0A517TD23"/>
<evidence type="ECO:0000256" key="8">
    <source>
        <dbReference type="SAM" id="Phobius"/>
    </source>
</evidence>
<dbReference type="SUPFAM" id="SSF54534">
    <property type="entry name" value="FKBP-like"/>
    <property type="match status" value="1"/>
</dbReference>
<sequence>MAERNHATPVLETEAATNGPTQPNTPGQKQAALVVAGIAFAVVTGAVLMQFLSGEQGTAAEQATSATATVKTGTAASNSATPRPTGVPFYLAKVGNEVINYDDVQKETFERYGNEVLEKIVNRKIIEQACQASSVSVSIPEVEQEINKIAQEFNLDRNNWMQMLQAERGLTPLQYKRDVIWPMLALKKLAGTDVNVSDEDVQEVFIRDFGPRVKAKMIMSDNYRRANEIWQQASARPEDFERLAREHSVEPTSRAMDGQIPPIRMYGGQERIEQAAFKLRPKEISGIIELPLAGAAKRYVILKCEGRTEPVVTDLALVKEEIVEQIRKEKVQQGVAEIFQKLQQQTQVVNYMTNSTTGGIQQTSGTAQGSAAVKTAAGAAGSAR</sequence>
<dbReference type="Gene3D" id="3.10.50.40">
    <property type="match status" value="1"/>
</dbReference>
<feature type="domain" description="PpiC" evidence="9">
    <location>
        <begin position="210"/>
        <end position="305"/>
    </location>
</feature>
<dbReference type="RefSeq" id="WP_145265244.1">
    <property type="nucleotide sequence ID" value="NZ_CP036316.1"/>
</dbReference>
<feature type="region of interest" description="Disordered" evidence="7">
    <location>
        <begin position="1"/>
        <end position="28"/>
    </location>
</feature>
<dbReference type="OrthoDB" id="275776at2"/>
<dbReference type="Gene3D" id="1.10.4030.10">
    <property type="entry name" value="Porin chaperone SurA, peptide-binding domain"/>
    <property type="match status" value="1"/>
</dbReference>
<dbReference type="InterPro" id="IPR050245">
    <property type="entry name" value="PrsA_foldase"/>
</dbReference>
<dbReference type="EMBL" id="CP036316">
    <property type="protein sequence ID" value="QDT66275.1"/>
    <property type="molecule type" value="Genomic_DNA"/>
</dbReference>
<evidence type="ECO:0000256" key="4">
    <source>
        <dbReference type="ARBA" id="ARBA00023110"/>
    </source>
</evidence>
<organism evidence="10 11">
    <name type="scientific">Calycomorphotria hydatis</name>
    <dbReference type="NCBI Taxonomy" id="2528027"/>
    <lineage>
        <taxon>Bacteria</taxon>
        <taxon>Pseudomonadati</taxon>
        <taxon>Planctomycetota</taxon>
        <taxon>Planctomycetia</taxon>
        <taxon>Planctomycetales</taxon>
        <taxon>Planctomycetaceae</taxon>
        <taxon>Calycomorphotria</taxon>
    </lineage>
</organism>
<dbReference type="EC" id="5.2.1.8" evidence="2"/>
<evidence type="ECO:0000256" key="5">
    <source>
        <dbReference type="ARBA" id="ARBA00023235"/>
    </source>
</evidence>
<dbReference type="Pfam" id="PF00639">
    <property type="entry name" value="Rotamase"/>
    <property type="match status" value="1"/>
</dbReference>
<gene>
    <name evidence="10" type="ORF">V22_35400</name>
</gene>
<evidence type="ECO:0000256" key="3">
    <source>
        <dbReference type="ARBA" id="ARBA00022729"/>
    </source>
</evidence>
<keyword evidence="11" id="KW-1185">Reference proteome</keyword>
<evidence type="ECO:0000256" key="7">
    <source>
        <dbReference type="SAM" id="MobiDB-lite"/>
    </source>
</evidence>
<keyword evidence="5 6" id="KW-0413">Isomerase</keyword>
<dbReference type="Proteomes" id="UP000319976">
    <property type="component" value="Chromosome"/>
</dbReference>
<feature type="compositionally biased region" description="Polar residues" evidence="7">
    <location>
        <begin position="15"/>
        <end position="28"/>
    </location>
</feature>
<keyword evidence="3" id="KW-0732">Signal</keyword>
<keyword evidence="8" id="KW-0812">Transmembrane</keyword>
<dbReference type="GO" id="GO:0003755">
    <property type="term" value="F:peptidyl-prolyl cis-trans isomerase activity"/>
    <property type="evidence" value="ECO:0007669"/>
    <property type="project" value="UniProtKB-KW"/>
</dbReference>
<evidence type="ECO:0000313" key="11">
    <source>
        <dbReference type="Proteomes" id="UP000319976"/>
    </source>
</evidence>
<keyword evidence="8" id="KW-0472">Membrane</keyword>